<sequence>MTMETKRLGRTGMQVGRLGIGLSEVGFNLEISDVDQARSVINQALDCGVNFLDTAACYGISEELIGLVASERRDEYVLATKAGHYLPRNEGEDWTYDLVISSVDRSLRLMKTDHIDLLQLHSCSVEILEKGDVIRALQDVRASGKTRFIGYSGDNENAKWAVTSGLFDTLQTSFNLVDQSARTNLFEDAEERDMGIIVKRPIANAVWGASQDPVPYPEHIPEYTSEYFRRYGVLSAAGPLTDDPNDNIRLALGFTFAHQEVDVTIVGTQRPQHMGANLEMVAKPFGISSSTVADLHSRWDEYSQGWEQRG</sequence>
<organism evidence="2">
    <name type="scientific">marine metagenome</name>
    <dbReference type="NCBI Taxonomy" id="408172"/>
    <lineage>
        <taxon>unclassified sequences</taxon>
        <taxon>metagenomes</taxon>
        <taxon>ecological metagenomes</taxon>
    </lineage>
</organism>
<name>A0A381VXB1_9ZZZZ</name>
<dbReference type="InterPro" id="IPR036812">
    <property type="entry name" value="NAD(P)_OxRdtase_dom_sf"/>
</dbReference>
<dbReference type="PANTHER" id="PTHR43312:SF1">
    <property type="entry name" value="NADP-DEPENDENT OXIDOREDUCTASE DOMAIN-CONTAINING PROTEIN"/>
    <property type="match status" value="1"/>
</dbReference>
<dbReference type="Pfam" id="PF00248">
    <property type="entry name" value="Aldo_ket_red"/>
    <property type="match status" value="1"/>
</dbReference>
<dbReference type="InterPro" id="IPR053135">
    <property type="entry name" value="AKR2_Oxidoreductase"/>
</dbReference>
<dbReference type="AlphaFoldDB" id="A0A381VXB1"/>
<dbReference type="InterPro" id="IPR023210">
    <property type="entry name" value="NADP_OxRdtase_dom"/>
</dbReference>
<dbReference type="SUPFAM" id="SSF51430">
    <property type="entry name" value="NAD(P)-linked oxidoreductase"/>
    <property type="match status" value="1"/>
</dbReference>
<proteinExistence type="predicted"/>
<evidence type="ECO:0000313" key="2">
    <source>
        <dbReference type="EMBL" id="SVA44741.1"/>
    </source>
</evidence>
<feature type="domain" description="NADP-dependent oxidoreductase" evidence="1">
    <location>
        <begin position="17"/>
        <end position="285"/>
    </location>
</feature>
<accession>A0A381VXB1</accession>
<dbReference type="CDD" id="cd19095">
    <property type="entry name" value="AKR_PA4992-like"/>
    <property type="match status" value="1"/>
</dbReference>
<dbReference type="Gene3D" id="3.20.20.100">
    <property type="entry name" value="NADP-dependent oxidoreductase domain"/>
    <property type="match status" value="1"/>
</dbReference>
<protein>
    <recommendedName>
        <fullName evidence="1">NADP-dependent oxidoreductase domain-containing protein</fullName>
    </recommendedName>
</protein>
<dbReference type="EMBL" id="UINC01010022">
    <property type="protein sequence ID" value="SVA44741.1"/>
    <property type="molecule type" value="Genomic_DNA"/>
</dbReference>
<evidence type="ECO:0000259" key="1">
    <source>
        <dbReference type="Pfam" id="PF00248"/>
    </source>
</evidence>
<dbReference type="PANTHER" id="PTHR43312">
    <property type="entry name" value="D-THREO-ALDOSE 1-DEHYDROGENASE"/>
    <property type="match status" value="1"/>
</dbReference>
<reference evidence="2" key="1">
    <citation type="submission" date="2018-05" db="EMBL/GenBank/DDBJ databases">
        <authorList>
            <person name="Lanie J.A."/>
            <person name="Ng W.-L."/>
            <person name="Kazmierczak K.M."/>
            <person name="Andrzejewski T.M."/>
            <person name="Davidsen T.M."/>
            <person name="Wayne K.J."/>
            <person name="Tettelin H."/>
            <person name="Glass J.I."/>
            <person name="Rusch D."/>
            <person name="Podicherti R."/>
            <person name="Tsui H.-C.T."/>
            <person name="Winkler M.E."/>
        </authorList>
    </citation>
    <scope>NUCLEOTIDE SEQUENCE</scope>
</reference>
<gene>
    <name evidence="2" type="ORF">METZ01_LOCUS97595</name>
</gene>